<reference evidence="1" key="1">
    <citation type="submission" date="2019-05" db="EMBL/GenBank/DDBJ databases">
        <title>Metatranscriptomic reconstruction reveals RNA viruses with the potential to shape carbon cycling in soil.</title>
        <authorList>
            <person name="Starr E.P."/>
            <person name="Nuccio E."/>
            <person name="Pett-Ridge J."/>
            <person name="Banfield J.F."/>
            <person name="Firestone M.K."/>
        </authorList>
    </citation>
    <scope>NUCLEOTIDE SEQUENCE</scope>
    <source>
        <strain evidence="1">H1_Bulk_Litter_5_scaffold_836</strain>
    </source>
</reference>
<accession>A0A514D590</accession>
<sequence length="380" mass="42402">MVEIRHRERHFSIAAGFATWHDDGLSPAGSSFSIDQYCDDVVGNFKHANYFKSTSKSTKFWTLNGLGDPNGWSYSGFVQYGTPAAPFAPSGPEPDLDALVARGLALCNPNRPNLDLPVFIKELADFPKMIKTLAKLGSKKFGRRPIRDIAEQHLNNEFGVKLFLADLRRMLNFVDLTEKKFQQLKTMRDNGSYGTTRHHSVWGDKSDGGDFTAYASSLYGEGNQLLVKYSCRRHKWLSTRWVPTGDFTSLTDEQLRNRANRIVYGTDISFATIWEGMPWSWLIDWFSNTGDLVQQWRNTVPLFPVDTCAMQTMSVGIDSCNVFSGPGKDTLVATGNPDLWVEKLRIPINAGAIGLDAGVPLLGGRQLSILAAVVVTRWSH</sequence>
<gene>
    <name evidence="1" type="ORF">H1BulkLitter5836_000001</name>
</gene>
<proteinExistence type="predicted"/>
<organism evidence="1">
    <name type="scientific">Leviviridae sp</name>
    <dbReference type="NCBI Taxonomy" id="2027243"/>
    <lineage>
        <taxon>Viruses</taxon>
        <taxon>Riboviria</taxon>
        <taxon>Orthornavirae</taxon>
        <taxon>Lenarviricota</taxon>
        <taxon>Leviviricetes</taxon>
        <taxon>Norzivirales</taxon>
        <taxon>Fiersviridae</taxon>
    </lineage>
</organism>
<dbReference type="EMBL" id="MN034369">
    <property type="protein sequence ID" value="QDH88791.1"/>
    <property type="molecule type" value="Genomic_RNA"/>
</dbReference>
<protein>
    <submittedName>
        <fullName evidence="1">Uncharacterized protein</fullName>
    </submittedName>
</protein>
<evidence type="ECO:0000313" key="1">
    <source>
        <dbReference type="EMBL" id="QDH88791.1"/>
    </source>
</evidence>
<name>A0A514D590_9VIRU</name>